<evidence type="ECO:0000259" key="14">
    <source>
        <dbReference type="PROSITE" id="PS51099"/>
    </source>
</evidence>
<evidence type="ECO:0000256" key="8">
    <source>
        <dbReference type="ARBA" id="ARBA00022692"/>
    </source>
</evidence>
<evidence type="ECO:0000256" key="13">
    <source>
        <dbReference type="SAM" id="Phobius"/>
    </source>
</evidence>
<evidence type="ECO:0000256" key="6">
    <source>
        <dbReference type="ARBA" id="ARBA00022679"/>
    </source>
</evidence>
<dbReference type="InterPro" id="IPR003501">
    <property type="entry name" value="PTS_EIIB_2/3"/>
</dbReference>
<dbReference type="EMBL" id="NOWF01000002">
    <property type="protein sequence ID" value="OYD08817.1"/>
    <property type="molecule type" value="Genomic_DNA"/>
</dbReference>
<evidence type="ECO:0000259" key="15">
    <source>
        <dbReference type="PROSITE" id="PS51104"/>
    </source>
</evidence>
<reference evidence="16 17" key="1">
    <citation type="submission" date="2017-07" db="EMBL/GenBank/DDBJ databases">
        <title>The genome sequence of Paludifilum halophilum highlights mechanisms for microbial adaptation to high salt environemnts.</title>
        <authorList>
            <person name="Belbahri L."/>
        </authorList>
    </citation>
    <scope>NUCLEOTIDE SEQUENCE [LARGE SCALE GENOMIC DNA]</scope>
    <source>
        <strain evidence="16 17">DSM 102817</strain>
    </source>
</reference>
<dbReference type="GO" id="GO:0005886">
    <property type="term" value="C:plasma membrane"/>
    <property type="evidence" value="ECO:0007669"/>
    <property type="project" value="UniProtKB-SubCell"/>
</dbReference>
<dbReference type="PROSITE" id="PS51104">
    <property type="entry name" value="PTS_EIIC_TYPE_2"/>
    <property type="match status" value="1"/>
</dbReference>
<proteinExistence type="predicted"/>
<dbReference type="PANTHER" id="PTHR30505:SF0">
    <property type="entry name" value="FRUCTOSE-LIKE PTS SYSTEM EIIBC COMPONENT-RELATED"/>
    <property type="match status" value="1"/>
</dbReference>
<evidence type="ECO:0000256" key="11">
    <source>
        <dbReference type="ARBA" id="ARBA00023136"/>
    </source>
</evidence>
<protein>
    <submittedName>
        <fullName evidence="16">PTS fructose transporter subunit IIBC</fullName>
    </submittedName>
</protein>
<keyword evidence="17" id="KW-1185">Reference proteome</keyword>
<dbReference type="PANTHER" id="PTHR30505">
    <property type="entry name" value="FRUCTOSE-LIKE PERMEASE"/>
    <property type="match status" value="1"/>
</dbReference>
<evidence type="ECO:0000256" key="3">
    <source>
        <dbReference type="ARBA" id="ARBA00022475"/>
    </source>
</evidence>
<dbReference type="FunFam" id="3.40.50.2300:FF:000014">
    <property type="entry name" value="PTS system fructose-like transporter subunit IIB"/>
    <property type="match status" value="1"/>
</dbReference>
<dbReference type="InterPro" id="IPR006327">
    <property type="entry name" value="PTS_IIC_fruc"/>
</dbReference>
<accession>A0A235BAA4</accession>
<dbReference type="SUPFAM" id="SSF52794">
    <property type="entry name" value="PTS system IIB component-like"/>
    <property type="match status" value="1"/>
</dbReference>
<dbReference type="GO" id="GO:0016301">
    <property type="term" value="F:kinase activity"/>
    <property type="evidence" value="ECO:0007669"/>
    <property type="project" value="UniProtKB-KW"/>
</dbReference>
<dbReference type="PROSITE" id="PS51099">
    <property type="entry name" value="PTS_EIIB_TYPE_2"/>
    <property type="match status" value="1"/>
</dbReference>
<evidence type="ECO:0000313" key="16">
    <source>
        <dbReference type="EMBL" id="OYD08817.1"/>
    </source>
</evidence>
<dbReference type="Gene3D" id="3.40.50.2300">
    <property type="match status" value="1"/>
</dbReference>
<dbReference type="InterPro" id="IPR050864">
    <property type="entry name" value="Bacterial_PTS_Sugar_Transport"/>
</dbReference>
<dbReference type="AlphaFoldDB" id="A0A235BAA4"/>
<feature type="compositionally biased region" description="Basic and acidic residues" evidence="12">
    <location>
        <begin position="105"/>
        <end position="127"/>
    </location>
</feature>
<name>A0A235BAA4_9BACL</name>
<keyword evidence="6" id="KW-0808">Transferase</keyword>
<feature type="domain" description="PTS EIIC type-2" evidence="15">
    <location>
        <begin position="134"/>
        <end position="472"/>
    </location>
</feature>
<dbReference type="Pfam" id="PF02378">
    <property type="entry name" value="PTS_EIIC"/>
    <property type="match status" value="1"/>
</dbReference>
<feature type="transmembrane region" description="Helical" evidence="13">
    <location>
        <begin position="142"/>
        <end position="162"/>
    </location>
</feature>
<dbReference type="InterPro" id="IPR036095">
    <property type="entry name" value="PTS_EIIB-like_sf"/>
</dbReference>
<organism evidence="16 17">
    <name type="scientific">Paludifilum halophilum</name>
    <dbReference type="NCBI Taxonomy" id="1642702"/>
    <lineage>
        <taxon>Bacteria</taxon>
        <taxon>Bacillati</taxon>
        <taxon>Bacillota</taxon>
        <taxon>Bacilli</taxon>
        <taxon>Bacillales</taxon>
        <taxon>Thermoactinomycetaceae</taxon>
        <taxon>Paludifilum</taxon>
    </lineage>
</organism>
<feature type="transmembrane region" description="Helical" evidence="13">
    <location>
        <begin position="306"/>
        <end position="325"/>
    </location>
</feature>
<dbReference type="GO" id="GO:0022877">
    <property type="term" value="F:protein-N(PI)-phosphohistidine-fructose phosphotransferase system transporter activity"/>
    <property type="evidence" value="ECO:0007669"/>
    <property type="project" value="InterPro"/>
</dbReference>
<dbReference type="NCBIfam" id="TIGR00829">
    <property type="entry name" value="FRU"/>
    <property type="match status" value="1"/>
</dbReference>
<dbReference type="InterPro" id="IPR013011">
    <property type="entry name" value="PTS_EIIB_2"/>
</dbReference>
<evidence type="ECO:0000256" key="4">
    <source>
        <dbReference type="ARBA" id="ARBA00022553"/>
    </source>
</evidence>
<dbReference type="InterPro" id="IPR003352">
    <property type="entry name" value="PTS_EIIC"/>
</dbReference>
<feature type="transmembrane region" description="Helical" evidence="13">
    <location>
        <begin position="264"/>
        <end position="286"/>
    </location>
</feature>
<keyword evidence="5" id="KW-0762">Sugar transport</keyword>
<evidence type="ECO:0000256" key="12">
    <source>
        <dbReference type="SAM" id="MobiDB-lite"/>
    </source>
</evidence>
<dbReference type="OrthoDB" id="9782569at2"/>
<comment type="subcellular location">
    <subcellularLocation>
        <location evidence="1">Cell inner membrane</location>
        <topology evidence="1">Multi-pass membrane protein</topology>
    </subcellularLocation>
</comment>
<dbReference type="GO" id="GO:0009401">
    <property type="term" value="P:phosphoenolpyruvate-dependent sugar phosphotransferase system"/>
    <property type="evidence" value="ECO:0007669"/>
    <property type="project" value="UniProtKB-KW"/>
</dbReference>
<keyword evidence="4" id="KW-0597">Phosphoprotein</keyword>
<feature type="domain" description="PTS EIIB type-2" evidence="14">
    <location>
        <begin position="1"/>
        <end position="98"/>
    </location>
</feature>
<keyword evidence="10 13" id="KW-1133">Transmembrane helix</keyword>
<dbReference type="CDD" id="cd05569">
    <property type="entry name" value="PTS_IIB_fructose"/>
    <property type="match status" value="1"/>
</dbReference>
<keyword evidence="7" id="KW-0598">Phosphotransferase system</keyword>
<feature type="transmembrane region" description="Helical" evidence="13">
    <location>
        <begin position="346"/>
        <end position="368"/>
    </location>
</feature>
<dbReference type="InterPro" id="IPR013014">
    <property type="entry name" value="PTS_EIIC_2"/>
</dbReference>
<keyword evidence="2" id="KW-0813">Transport</keyword>
<keyword evidence="8 13" id="KW-0812">Transmembrane</keyword>
<feature type="region of interest" description="Disordered" evidence="12">
    <location>
        <begin position="103"/>
        <end position="129"/>
    </location>
</feature>
<evidence type="ECO:0000256" key="2">
    <source>
        <dbReference type="ARBA" id="ARBA00022448"/>
    </source>
</evidence>
<dbReference type="GO" id="GO:0005351">
    <property type="term" value="F:carbohydrate:proton symporter activity"/>
    <property type="evidence" value="ECO:0007669"/>
    <property type="project" value="InterPro"/>
</dbReference>
<feature type="transmembrane region" description="Helical" evidence="13">
    <location>
        <begin position="380"/>
        <end position="400"/>
    </location>
</feature>
<evidence type="ECO:0000256" key="7">
    <source>
        <dbReference type="ARBA" id="ARBA00022683"/>
    </source>
</evidence>
<sequence>MKLLAVTSCPNGIAHTYMAAEKLAKTAEEMGAEIKVETQGSIGAENELTAEEIQAAEGIILAVDKSIDRSRFEGKRVVECPIAEAIRQPEQLIQRFTEGNVPVYRSERQEESAETADPEKETGEGKKSRAQNPIYRSLMNGVSYMIPFVVVGGLLIALSLGLGGEPTAEGLVVPEDSFWAPILQVGESAFLFMVPILAGFIAVSIADRPGLAPGMIGGYIAAEGSFYGSEAGAGFIGGIIAGFLAGYIAKGIKSIPVPQVIQPIMPILVIPLAASILIAVSFIYILGSPIASLMEGLTAFLNGMQGSSKILLALVLGAMISFDMGGPVNKVAFLFGAAMIGEGQTFIMGALAAAICTPPLGMGLASLLAKHKYQKEEEEVGKAALAMGLVGITEGAIPFAAGDPLRVIPSIMIGSMTASAIAMTAGVTDNVPHGGPIVAVFQAIGNVPMFFAAIAAGTVVTALMVNLLKKPV</sequence>
<keyword evidence="11 13" id="KW-0472">Membrane</keyword>
<keyword evidence="9" id="KW-0418">Kinase</keyword>
<dbReference type="Proteomes" id="UP000215459">
    <property type="component" value="Unassembled WGS sequence"/>
</dbReference>
<comment type="caution">
    <text evidence="16">The sequence shown here is derived from an EMBL/GenBank/DDBJ whole genome shotgun (WGS) entry which is preliminary data.</text>
</comment>
<evidence type="ECO:0000256" key="5">
    <source>
        <dbReference type="ARBA" id="ARBA00022597"/>
    </source>
</evidence>
<dbReference type="GO" id="GO:0090563">
    <property type="term" value="F:protein-phosphocysteine-sugar phosphotransferase activity"/>
    <property type="evidence" value="ECO:0007669"/>
    <property type="project" value="TreeGrafter"/>
</dbReference>
<dbReference type="NCBIfam" id="TIGR01427">
    <property type="entry name" value="PTS_IIC_fructo"/>
    <property type="match status" value="1"/>
</dbReference>
<keyword evidence="3" id="KW-1003">Cell membrane</keyword>
<feature type="transmembrane region" description="Helical" evidence="13">
    <location>
        <begin position="182"/>
        <end position="203"/>
    </location>
</feature>
<evidence type="ECO:0000256" key="1">
    <source>
        <dbReference type="ARBA" id="ARBA00004429"/>
    </source>
</evidence>
<gene>
    <name evidence="16" type="ORF">CHM34_03205</name>
</gene>
<evidence type="ECO:0000256" key="9">
    <source>
        <dbReference type="ARBA" id="ARBA00022777"/>
    </source>
</evidence>
<evidence type="ECO:0000313" key="17">
    <source>
        <dbReference type="Proteomes" id="UP000215459"/>
    </source>
</evidence>
<dbReference type="InterPro" id="IPR003353">
    <property type="entry name" value="PTS_IIB_fruc"/>
</dbReference>
<feature type="transmembrane region" description="Helical" evidence="13">
    <location>
        <begin position="447"/>
        <end position="468"/>
    </location>
</feature>
<feature type="transmembrane region" description="Helical" evidence="13">
    <location>
        <begin position="233"/>
        <end position="252"/>
    </location>
</feature>
<dbReference type="Pfam" id="PF02302">
    <property type="entry name" value="PTS_IIB"/>
    <property type="match status" value="1"/>
</dbReference>
<evidence type="ECO:0000256" key="10">
    <source>
        <dbReference type="ARBA" id="ARBA00022989"/>
    </source>
</evidence>